<dbReference type="PROSITE" id="PS52040">
    <property type="entry name" value="TOPO_IIA"/>
    <property type="match status" value="1"/>
</dbReference>
<organism evidence="6 7">
    <name type="scientific">Escherichia coli</name>
    <dbReference type="NCBI Taxonomy" id="562"/>
    <lineage>
        <taxon>Bacteria</taxon>
        <taxon>Pseudomonadati</taxon>
        <taxon>Pseudomonadota</taxon>
        <taxon>Gammaproteobacteria</taxon>
        <taxon>Enterobacterales</taxon>
        <taxon>Enterobacteriaceae</taxon>
        <taxon>Escherichia</taxon>
    </lineage>
</organism>
<dbReference type="Proteomes" id="UP000254405">
    <property type="component" value="Unassembled WGS sequence"/>
</dbReference>
<dbReference type="EMBL" id="UGCO01000001">
    <property type="protein sequence ID" value="STI74899.1"/>
    <property type="molecule type" value="Genomic_DNA"/>
</dbReference>
<dbReference type="InterPro" id="IPR013760">
    <property type="entry name" value="Topo_IIA-like_dom_sf"/>
</dbReference>
<sequence length="433" mass="47877">MRDGLYYLTEQQAQAILDLRLQKLTGLEHEKLLDEYKELLDQIAELLRILGSADRLMEVIREELELVREQFGDKRRTEITANSADINLEDLITQEDVVVTLSHQGYVKYQPLSEYEAQRRGGKGKSAARIKEEDFIDRLLVANTHDHILCFSSRGRVYSMKVYQLPEATRGARGRPIVNLLPLEQDERITAILPVTEFEEGVKVFMATANGTVKKTVLTEFNRLRTAGKVAIKLVDGDELIGVDLTSGEDEVMLFSAEGKVVRFKESSVRAMGCNTTGVRGIRLGEGDKVVSLIVPRGDGAILTATQNGYGKRTAVAEYPTKSRATKGVISIKVTERNGLVVGAVQVDDCDQIMMITDAGTLVRTRVSEISIVGRNTQGVILIRTAEDENVVGLQRVAEPVDEEDLDTIDGSAAEGDDEIAPEVDVDDEPEEE</sequence>
<reference evidence="6 7" key="1">
    <citation type="submission" date="2018-06" db="EMBL/GenBank/DDBJ databases">
        <authorList>
            <consortium name="Pathogen Informatics"/>
            <person name="Doyle S."/>
        </authorList>
    </citation>
    <scope>NUCLEOTIDE SEQUENCE [LARGE SCALE GENOMIC DNA]</scope>
    <source>
        <strain evidence="6 7">NCTC8985</strain>
    </source>
</reference>
<dbReference type="GO" id="GO:0003677">
    <property type="term" value="F:DNA binding"/>
    <property type="evidence" value="ECO:0007669"/>
    <property type="project" value="UniProtKB-UniRule"/>
</dbReference>
<keyword evidence="3" id="KW-0238">DNA-binding</keyword>
<dbReference type="SUPFAM" id="SSF101904">
    <property type="entry name" value="GyrA/ParC C-terminal domain-like"/>
    <property type="match status" value="1"/>
</dbReference>
<evidence type="ECO:0000256" key="2">
    <source>
        <dbReference type="ARBA" id="ARBA00023029"/>
    </source>
</evidence>
<evidence type="ECO:0000256" key="3">
    <source>
        <dbReference type="PROSITE-ProRule" id="PRU01384"/>
    </source>
</evidence>
<keyword evidence="2" id="KW-0799">Topoisomerase</keyword>
<evidence type="ECO:0000256" key="4">
    <source>
        <dbReference type="SAM" id="MobiDB-lite"/>
    </source>
</evidence>
<feature type="domain" description="Topo IIA-type catalytic" evidence="5">
    <location>
        <begin position="1"/>
        <end position="91"/>
    </location>
</feature>
<dbReference type="EC" id="5.99.1.3" evidence="6"/>
<dbReference type="SUPFAM" id="SSF56719">
    <property type="entry name" value="Type II DNA topoisomerase"/>
    <property type="match status" value="1"/>
</dbReference>
<feature type="region of interest" description="Disordered" evidence="4">
    <location>
        <begin position="399"/>
        <end position="433"/>
    </location>
</feature>
<comment type="catalytic activity">
    <reaction evidence="1">
        <text>ATP-dependent breakage, passage and rejoining of double-stranded DNA.</text>
        <dbReference type="EC" id="5.6.2.2"/>
    </reaction>
</comment>
<dbReference type="InterPro" id="IPR013757">
    <property type="entry name" value="Topo_IIA_A_a_sf"/>
</dbReference>
<name>A0A376TEH3_ECOLX</name>
<dbReference type="Pfam" id="PF03989">
    <property type="entry name" value="DNA_gyraseA_C"/>
    <property type="match status" value="6"/>
</dbReference>
<dbReference type="PANTHER" id="PTHR43493:SF5">
    <property type="entry name" value="DNA GYRASE SUBUNIT A, CHLOROPLASTIC_MITOCHONDRIAL"/>
    <property type="match status" value="1"/>
</dbReference>
<dbReference type="PANTHER" id="PTHR43493">
    <property type="entry name" value="DNA GYRASE/TOPOISOMERASE SUBUNIT A"/>
    <property type="match status" value="1"/>
</dbReference>
<protein>
    <submittedName>
        <fullName evidence="6">DNA gyrase subunit A</fullName>
        <ecNumber evidence="6">5.99.1.3</ecNumber>
    </submittedName>
</protein>
<comment type="caution">
    <text evidence="3">Lacks conserved residue(s) required for the propagation of feature annotation.</text>
</comment>
<feature type="compositionally biased region" description="Acidic residues" evidence="4">
    <location>
        <begin position="415"/>
        <end position="433"/>
    </location>
</feature>
<dbReference type="InterPro" id="IPR002205">
    <property type="entry name" value="Topo_IIA_dom_A"/>
</dbReference>
<evidence type="ECO:0000313" key="7">
    <source>
        <dbReference type="Proteomes" id="UP000254405"/>
    </source>
</evidence>
<dbReference type="AlphaFoldDB" id="A0A376TEH3"/>
<dbReference type="InterPro" id="IPR006691">
    <property type="entry name" value="GyrA/parC_rep"/>
</dbReference>
<dbReference type="InterPro" id="IPR035516">
    <property type="entry name" value="Gyrase/topoIV_suA_C"/>
</dbReference>
<accession>A0A376TEH3</accession>
<dbReference type="InterPro" id="IPR050220">
    <property type="entry name" value="Type_II_DNA_Topoisomerases"/>
</dbReference>
<dbReference type="Gene3D" id="2.120.10.90">
    <property type="entry name" value="DNA gyrase/topoisomerase IV, subunit A, C-terminal"/>
    <property type="match status" value="1"/>
</dbReference>
<dbReference type="GO" id="GO:0006265">
    <property type="term" value="P:DNA topological change"/>
    <property type="evidence" value="ECO:0007669"/>
    <property type="project" value="InterPro"/>
</dbReference>
<evidence type="ECO:0000313" key="6">
    <source>
        <dbReference type="EMBL" id="STI74899.1"/>
    </source>
</evidence>
<gene>
    <name evidence="6" type="primary">gyrA_4</name>
    <name evidence="6" type="ORF">NCTC8985_00101</name>
</gene>
<dbReference type="GO" id="GO:0003918">
    <property type="term" value="F:DNA topoisomerase type II (double strand cut, ATP-hydrolyzing) activity"/>
    <property type="evidence" value="ECO:0007669"/>
    <property type="project" value="UniProtKB-EC"/>
</dbReference>
<dbReference type="Gene3D" id="1.10.268.10">
    <property type="entry name" value="Topoisomerase, domain 3"/>
    <property type="match status" value="1"/>
</dbReference>
<keyword evidence="6" id="KW-0413">Isomerase</keyword>
<dbReference type="GO" id="GO:0009330">
    <property type="term" value="C:DNA topoisomerase type II (double strand cut, ATP-hydrolyzing) complex"/>
    <property type="evidence" value="ECO:0007669"/>
    <property type="project" value="TreeGrafter"/>
</dbReference>
<proteinExistence type="predicted"/>
<evidence type="ECO:0000256" key="1">
    <source>
        <dbReference type="ARBA" id="ARBA00000185"/>
    </source>
</evidence>
<dbReference type="FunFam" id="2.120.10.90:FF:000002">
    <property type="entry name" value="DNA gyrase subunit A"/>
    <property type="match status" value="1"/>
</dbReference>
<evidence type="ECO:0000259" key="5">
    <source>
        <dbReference type="PROSITE" id="PS52040"/>
    </source>
</evidence>
<dbReference type="GO" id="GO:0005737">
    <property type="term" value="C:cytoplasm"/>
    <property type="evidence" value="ECO:0007669"/>
    <property type="project" value="TreeGrafter"/>
</dbReference>
<dbReference type="GO" id="GO:0005524">
    <property type="term" value="F:ATP binding"/>
    <property type="evidence" value="ECO:0007669"/>
    <property type="project" value="InterPro"/>
</dbReference>